<feature type="compositionally biased region" description="Polar residues" evidence="1">
    <location>
        <begin position="51"/>
        <end position="68"/>
    </location>
</feature>
<sequence>MSLLLAATRHASQPRRGMIRRIVLAERQETLAMIDSSSCPMSGLSGGESVTPRSSATSRVLISTTVRR</sequence>
<evidence type="ECO:0000313" key="3">
    <source>
        <dbReference type="Proteomes" id="UP000075260"/>
    </source>
</evidence>
<feature type="region of interest" description="Disordered" evidence="1">
    <location>
        <begin position="36"/>
        <end position="68"/>
    </location>
</feature>
<organism evidence="2 3">
    <name type="scientific">Sorangium cellulosum</name>
    <name type="common">Polyangium cellulosum</name>
    <dbReference type="NCBI Taxonomy" id="56"/>
    <lineage>
        <taxon>Bacteria</taxon>
        <taxon>Pseudomonadati</taxon>
        <taxon>Myxococcota</taxon>
        <taxon>Polyangia</taxon>
        <taxon>Polyangiales</taxon>
        <taxon>Polyangiaceae</taxon>
        <taxon>Sorangium</taxon>
    </lineage>
</organism>
<dbReference type="RefSeq" id="WP_061606095.1">
    <property type="nucleotide sequence ID" value="NZ_JEMA01000237.1"/>
</dbReference>
<protein>
    <submittedName>
        <fullName evidence="2">Uncharacterized protein</fullName>
    </submittedName>
</protein>
<dbReference type="EMBL" id="JEMA01000237">
    <property type="protein sequence ID" value="KYF72773.1"/>
    <property type="molecule type" value="Genomic_DNA"/>
</dbReference>
<name>A0A150QXQ0_SORCE</name>
<reference evidence="2 3" key="1">
    <citation type="submission" date="2014-02" db="EMBL/GenBank/DDBJ databases">
        <title>The small core and large imbalanced accessory genome model reveals a collaborative survival strategy of Sorangium cellulosum strains in nature.</title>
        <authorList>
            <person name="Han K."/>
            <person name="Peng R."/>
            <person name="Blom J."/>
            <person name="Li Y.-Z."/>
        </authorList>
    </citation>
    <scope>NUCLEOTIDE SEQUENCE [LARGE SCALE GENOMIC DNA]</scope>
    <source>
        <strain evidence="2 3">So0008-312</strain>
    </source>
</reference>
<evidence type="ECO:0000313" key="2">
    <source>
        <dbReference type="EMBL" id="KYF72773.1"/>
    </source>
</evidence>
<dbReference type="AlphaFoldDB" id="A0A150QXQ0"/>
<accession>A0A150QXQ0</accession>
<evidence type="ECO:0000256" key="1">
    <source>
        <dbReference type="SAM" id="MobiDB-lite"/>
    </source>
</evidence>
<dbReference type="Proteomes" id="UP000075260">
    <property type="component" value="Unassembled WGS sequence"/>
</dbReference>
<comment type="caution">
    <text evidence="2">The sequence shown here is derived from an EMBL/GenBank/DDBJ whole genome shotgun (WGS) entry which is preliminary data.</text>
</comment>
<gene>
    <name evidence="2" type="ORF">BE15_02685</name>
</gene>
<proteinExistence type="predicted"/>